<dbReference type="EMBL" id="KZ303850">
    <property type="protein sequence ID" value="PHZ11977.1"/>
    <property type="molecule type" value="Genomic_DNA"/>
</dbReference>
<evidence type="ECO:0000313" key="2">
    <source>
        <dbReference type="EMBL" id="PHZ11977.1"/>
    </source>
</evidence>
<keyword evidence="1" id="KW-1133">Transmembrane helix</keyword>
<keyword evidence="1" id="KW-0812">Transmembrane</keyword>
<keyword evidence="1" id="KW-0472">Membrane</keyword>
<reference evidence="2 3" key="1">
    <citation type="journal article" date="2016" name="Proc. Natl. Acad. Sci. U.S.A.">
        <title>Lipid metabolic changes in an early divergent fungus govern the establishment of a mutualistic symbiosis with endobacteria.</title>
        <authorList>
            <person name="Lastovetsky O.A."/>
            <person name="Gaspar M.L."/>
            <person name="Mondo S.J."/>
            <person name="LaButti K.M."/>
            <person name="Sandor L."/>
            <person name="Grigoriev I.V."/>
            <person name="Henry S.A."/>
            <person name="Pawlowska T.E."/>
        </authorList>
    </citation>
    <scope>NUCLEOTIDE SEQUENCE [LARGE SCALE GENOMIC DNA]</scope>
    <source>
        <strain evidence="2 3">ATCC 52813</strain>
    </source>
</reference>
<protein>
    <submittedName>
        <fullName evidence="2">Uncharacterized protein</fullName>
    </submittedName>
</protein>
<evidence type="ECO:0000256" key="1">
    <source>
        <dbReference type="SAM" id="Phobius"/>
    </source>
</evidence>
<sequence length="73" mass="8454">MVFSLYFFFDSKSSGKLLAQFFDFLREETLIWLYALCSLSIILSTIRGLKKNAPENGLIHHFTTSHYQGIYLA</sequence>
<dbReference type="RefSeq" id="XP_023465685.1">
    <property type="nucleotide sequence ID" value="XM_023605656.1"/>
</dbReference>
<accession>A0A2G4ST61</accession>
<dbReference type="Proteomes" id="UP000242254">
    <property type="component" value="Unassembled WGS sequence"/>
</dbReference>
<feature type="transmembrane region" description="Helical" evidence="1">
    <location>
        <begin position="31"/>
        <end position="49"/>
    </location>
</feature>
<organism evidence="2 3">
    <name type="scientific">Rhizopus microsporus ATCC 52813</name>
    <dbReference type="NCBI Taxonomy" id="1340429"/>
    <lineage>
        <taxon>Eukaryota</taxon>
        <taxon>Fungi</taxon>
        <taxon>Fungi incertae sedis</taxon>
        <taxon>Mucoromycota</taxon>
        <taxon>Mucoromycotina</taxon>
        <taxon>Mucoromycetes</taxon>
        <taxon>Mucorales</taxon>
        <taxon>Mucorineae</taxon>
        <taxon>Rhizopodaceae</taxon>
        <taxon>Rhizopus</taxon>
    </lineage>
</organism>
<dbReference type="GeneID" id="35436646"/>
<proteinExistence type="predicted"/>
<dbReference type="AlphaFoldDB" id="A0A2G4ST61"/>
<name>A0A2G4ST61_RHIZD</name>
<keyword evidence="3" id="KW-1185">Reference proteome</keyword>
<gene>
    <name evidence="2" type="ORF">RHIMIDRAFT_138433</name>
</gene>
<evidence type="ECO:0000313" key="3">
    <source>
        <dbReference type="Proteomes" id="UP000242254"/>
    </source>
</evidence>